<dbReference type="PANTHER" id="PTHR33886">
    <property type="entry name" value="UNSATURATED RHAMNOGALACTURONAN HYDROLASE (EUROFUNG)"/>
    <property type="match status" value="1"/>
</dbReference>
<proteinExistence type="predicted"/>
<dbReference type="AlphaFoldDB" id="A0A2V3YG04"/>
<evidence type="ECO:0000256" key="1">
    <source>
        <dbReference type="ARBA" id="ARBA00022801"/>
    </source>
</evidence>
<dbReference type="Gene3D" id="1.50.10.10">
    <property type="match status" value="1"/>
</dbReference>
<keyword evidence="1 2" id="KW-0378">Hydrolase</keyword>
<sequence>MICKSPLDYAKASCETMMRKYKAEELPPAGHFHYHQGVFLSGVYQTYLECGDERYFDYMKRWVDSCLNDKGEILVFDEGQLDDIQPGILLFPLLERTGEVRYRNALDTLASIIKRFPRNEEGGFWHKRWFPEQMWLDGLYMAGPISAEYGSKFGHPEFLDLAAEQALLMETKTRDNRTGLWHHAWDCSQKESWADPQTGLSPEFWGRSIGWVPVAVLDELDFLPDGHPDRKRLIELVRNLLHAVCHYQSEDGYWYQVVDKAGQPGNWPEISCTCLFTAAICKAVRKKILSRDYLEFAEKGYHAVIRSLEWEGDNLFVNGVCIGTGVGDYAYYCSRPVSSNDLHGVGAFLLMCAQMGRE</sequence>
<evidence type="ECO:0000313" key="2">
    <source>
        <dbReference type="EMBL" id="PXX51993.1"/>
    </source>
</evidence>
<dbReference type="InterPro" id="IPR010905">
    <property type="entry name" value="Glyco_hydro_88"/>
</dbReference>
<dbReference type="InterPro" id="IPR052043">
    <property type="entry name" value="PolySaccharide_Degr_Enz"/>
</dbReference>
<dbReference type="GeneID" id="86062482"/>
<dbReference type="Proteomes" id="UP000248057">
    <property type="component" value="Unassembled WGS sequence"/>
</dbReference>
<protein>
    <submittedName>
        <fullName evidence="2">Unsaturated rhamnogalacturonyl hydrolase</fullName>
    </submittedName>
</protein>
<organism evidence="2 3">
    <name type="scientific">Hungatella effluvii</name>
    <dbReference type="NCBI Taxonomy" id="1096246"/>
    <lineage>
        <taxon>Bacteria</taxon>
        <taxon>Bacillati</taxon>
        <taxon>Bacillota</taxon>
        <taxon>Clostridia</taxon>
        <taxon>Lachnospirales</taxon>
        <taxon>Lachnospiraceae</taxon>
        <taxon>Hungatella</taxon>
    </lineage>
</organism>
<dbReference type="InterPro" id="IPR008928">
    <property type="entry name" value="6-hairpin_glycosidase_sf"/>
</dbReference>
<gene>
    <name evidence="2" type="ORF">DFR60_10878</name>
</gene>
<dbReference type="RefSeq" id="WP_110323810.1">
    <property type="nucleotide sequence ID" value="NZ_QJKD01000008.1"/>
</dbReference>
<dbReference type="SUPFAM" id="SSF48208">
    <property type="entry name" value="Six-hairpin glycosidases"/>
    <property type="match status" value="1"/>
</dbReference>
<keyword evidence="3" id="KW-1185">Reference proteome</keyword>
<reference evidence="2 3" key="1">
    <citation type="submission" date="2018-05" db="EMBL/GenBank/DDBJ databases">
        <title>Genomic Encyclopedia of Type Strains, Phase IV (KMG-IV): sequencing the most valuable type-strain genomes for metagenomic binning, comparative biology and taxonomic classification.</title>
        <authorList>
            <person name="Goeker M."/>
        </authorList>
    </citation>
    <scope>NUCLEOTIDE SEQUENCE [LARGE SCALE GENOMIC DNA]</scope>
    <source>
        <strain evidence="2 3">DSM 24995</strain>
    </source>
</reference>
<name>A0A2V3YG04_9FIRM</name>
<accession>A0A2V3YG04</accession>
<dbReference type="Pfam" id="PF07470">
    <property type="entry name" value="Glyco_hydro_88"/>
    <property type="match status" value="1"/>
</dbReference>
<dbReference type="GO" id="GO:0016787">
    <property type="term" value="F:hydrolase activity"/>
    <property type="evidence" value="ECO:0007669"/>
    <property type="project" value="UniProtKB-KW"/>
</dbReference>
<comment type="caution">
    <text evidence="2">The sequence shown here is derived from an EMBL/GenBank/DDBJ whole genome shotgun (WGS) entry which is preliminary data.</text>
</comment>
<evidence type="ECO:0000313" key="3">
    <source>
        <dbReference type="Proteomes" id="UP000248057"/>
    </source>
</evidence>
<dbReference type="GO" id="GO:0005975">
    <property type="term" value="P:carbohydrate metabolic process"/>
    <property type="evidence" value="ECO:0007669"/>
    <property type="project" value="InterPro"/>
</dbReference>
<dbReference type="EMBL" id="QJKD01000008">
    <property type="protein sequence ID" value="PXX51993.1"/>
    <property type="molecule type" value="Genomic_DNA"/>
</dbReference>
<dbReference type="PANTHER" id="PTHR33886:SF8">
    <property type="entry name" value="UNSATURATED RHAMNOGALACTURONAN HYDROLASE (EUROFUNG)"/>
    <property type="match status" value="1"/>
</dbReference>
<dbReference type="InterPro" id="IPR012341">
    <property type="entry name" value="6hp_glycosidase-like_sf"/>
</dbReference>